<dbReference type="AlphaFoldDB" id="A0A834HQM6"/>
<accession>A0A834HQM6</accession>
<protein>
    <submittedName>
        <fullName evidence="2">Uncharacterized protein</fullName>
    </submittedName>
</protein>
<sequence>MLEDEEYYDSIDDSEFESCRSFCNPNFQETDPELEEEDTKLDELVPFYGGNVEKSEIESIRTESKSNSCVSLRNKLKKKRNVLPNMGSRKNRSYLTMFYEKSGLQAKTDISTTNKSTSVNMSPKSCFSYRTGRDRDPEMTNSNRFKSSYNNQTNISLLQSDYDKSLSASTLDTKAPSEFYIESLELKNHLETKKGSKRRNKPVKVTELGGLGPNIVQDKLELLRKRQNYGRIVSEKNRIKILENKVVQKLNQEIRESNRV</sequence>
<evidence type="ECO:0000256" key="1">
    <source>
        <dbReference type="SAM" id="MobiDB-lite"/>
    </source>
</evidence>
<evidence type="ECO:0000313" key="3">
    <source>
        <dbReference type="Proteomes" id="UP000625711"/>
    </source>
</evidence>
<dbReference type="Proteomes" id="UP000625711">
    <property type="component" value="Unassembled WGS sequence"/>
</dbReference>
<keyword evidence="3" id="KW-1185">Reference proteome</keyword>
<dbReference type="OrthoDB" id="6719418at2759"/>
<reference evidence="2" key="1">
    <citation type="submission" date="2020-08" db="EMBL/GenBank/DDBJ databases">
        <title>Genome sequencing and assembly of the red palm weevil Rhynchophorus ferrugineus.</title>
        <authorList>
            <person name="Dias G.B."/>
            <person name="Bergman C.M."/>
            <person name="Manee M."/>
        </authorList>
    </citation>
    <scope>NUCLEOTIDE SEQUENCE</scope>
    <source>
        <strain evidence="2">AA-2017</strain>
        <tissue evidence="2">Whole larva</tissue>
    </source>
</reference>
<organism evidence="2 3">
    <name type="scientific">Rhynchophorus ferrugineus</name>
    <name type="common">Red palm weevil</name>
    <name type="synonym">Curculio ferrugineus</name>
    <dbReference type="NCBI Taxonomy" id="354439"/>
    <lineage>
        <taxon>Eukaryota</taxon>
        <taxon>Metazoa</taxon>
        <taxon>Ecdysozoa</taxon>
        <taxon>Arthropoda</taxon>
        <taxon>Hexapoda</taxon>
        <taxon>Insecta</taxon>
        <taxon>Pterygota</taxon>
        <taxon>Neoptera</taxon>
        <taxon>Endopterygota</taxon>
        <taxon>Coleoptera</taxon>
        <taxon>Polyphaga</taxon>
        <taxon>Cucujiformia</taxon>
        <taxon>Curculionidae</taxon>
        <taxon>Dryophthorinae</taxon>
        <taxon>Rhynchophorus</taxon>
    </lineage>
</organism>
<comment type="caution">
    <text evidence="2">The sequence shown here is derived from an EMBL/GenBank/DDBJ whole genome shotgun (WGS) entry which is preliminary data.</text>
</comment>
<proteinExistence type="predicted"/>
<evidence type="ECO:0000313" key="2">
    <source>
        <dbReference type="EMBL" id="KAF7266885.1"/>
    </source>
</evidence>
<name>A0A834HQM6_RHYFE</name>
<dbReference type="EMBL" id="JAACXV010014491">
    <property type="protein sequence ID" value="KAF7266885.1"/>
    <property type="molecule type" value="Genomic_DNA"/>
</dbReference>
<feature type="region of interest" description="Disordered" evidence="1">
    <location>
        <begin position="114"/>
        <end position="147"/>
    </location>
</feature>
<feature type="compositionally biased region" description="Polar residues" evidence="1">
    <location>
        <begin position="114"/>
        <end position="125"/>
    </location>
</feature>
<gene>
    <name evidence="2" type="ORF">GWI33_019815</name>
</gene>